<keyword evidence="2" id="KW-1185">Reference proteome</keyword>
<proteinExistence type="predicted"/>
<evidence type="ECO:0000313" key="1">
    <source>
        <dbReference type="EMBL" id="MFC6592503.1"/>
    </source>
</evidence>
<reference evidence="2" key="1">
    <citation type="journal article" date="2019" name="Int. J. Syst. Evol. Microbiol.">
        <title>The Global Catalogue of Microorganisms (GCM) 10K type strain sequencing project: providing services to taxonomists for standard genome sequencing and annotation.</title>
        <authorList>
            <consortium name="The Broad Institute Genomics Platform"/>
            <consortium name="The Broad Institute Genome Sequencing Center for Infectious Disease"/>
            <person name="Wu L."/>
            <person name="Ma J."/>
        </authorList>
    </citation>
    <scope>NUCLEOTIDE SEQUENCE [LARGE SCALE GENOMIC DNA]</scope>
    <source>
        <strain evidence="2">CGMCC 1.15772</strain>
    </source>
</reference>
<accession>A0ABW1YEQ4</accession>
<protein>
    <submittedName>
        <fullName evidence="1">Uncharacterized protein</fullName>
    </submittedName>
</protein>
<dbReference type="Proteomes" id="UP001596297">
    <property type="component" value="Unassembled WGS sequence"/>
</dbReference>
<comment type="caution">
    <text evidence="1">The sequence shown here is derived from an EMBL/GenBank/DDBJ whole genome shotgun (WGS) entry which is preliminary data.</text>
</comment>
<sequence>MDLGRELRLGPLDHIAVAAHSLDEGSQPYLALGFSLAGQRTLPSHGVSVRMLCGGHPD</sequence>
<gene>
    <name evidence="1" type="ORF">ACFP81_11185</name>
</gene>
<dbReference type="EMBL" id="JBHSWD010000001">
    <property type="protein sequence ID" value="MFC6592503.1"/>
    <property type="molecule type" value="Genomic_DNA"/>
</dbReference>
<evidence type="ECO:0000313" key="2">
    <source>
        <dbReference type="Proteomes" id="UP001596297"/>
    </source>
</evidence>
<name>A0ABW1YEQ4_9DEIO</name>
<dbReference type="RefSeq" id="WP_380083532.1">
    <property type="nucleotide sequence ID" value="NZ_JBHSWD010000001.1"/>
</dbReference>
<organism evidence="1 2">
    <name type="scientific">Deinococcus lacus</name>
    <dbReference type="NCBI Taxonomy" id="392561"/>
    <lineage>
        <taxon>Bacteria</taxon>
        <taxon>Thermotogati</taxon>
        <taxon>Deinococcota</taxon>
        <taxon>Deinococci</taxon>
        <taxon>Deinococcales</taxon>
        <taxon>Deinococcaceae</taxon>
        <taxon>Deinococcus</taxon>
    </lineage>
</organism>